<proteinExistence type="predicted"/>
<protein>
    <recommendedName>
        <fullName evidence="3">Lipoprotein</fullName>
    </recommendedName>
</protein>
<accession>A0A286GR44</accession>
<dbReference type="PROSITE" id="PS51257">
    <property type="entry name" value="PROKAR_LIPOPROTEIN"/>
    <property type="match status" value="1"/>
</dbReference>
<dbReference type="AlphaFoldDB" id="A0A286GR44"/>
<name>A0A286GR44_9BACT</name>
<dbReference type="RefSeq" id="WP_097131078.1">
    <property type="nucleotide sequence ID" value="NZ_OCNH01000007.1"/>
</dbReference>
<organism evidence="1 2">
    <name type="scientific">Spirosoma fluviale</name>
    <dbReference type="NCBI Taxonomy" id="1597977"/>
    <lineage>
        <taxon>Bacteria</taxon>
        <taxon>Pseudomonadati</taxon>
        <taxon>Bacteroidota</taxon>
        <taxon>Cytophagia</taxon>
        <taxon>Cytophagales</taxon>
        <taxon>Cytophagaceae</taxon>
        <taxon>Spirosoma</taxon>
    </lineage>
</organism>
<keyword evidence="2" id="KW-1185">Reference proteome</keyword>
<reference evidence="2" key="1">
    <citation type="submission" date="2017-09" db="EMBL/GenBank/DDBJ databases">
        <authorList>
            <person name="Varghese N."/>
            <person name="Submissions S."/>
        </authorList>
    </citation>
    <scope>NUCLEOTIDE SEQUENCE [LARGE SCALE GENOMIC DNA]</scope>
    <source>
        <strain evidence="2">DSM 29961</strain>
    </source>
</reference>
<sequence length="125" mass="14015">MLTTTVKYELILTGSILSLFACQIPAHQVRDQVYQYQLVAEQSLECYLSEPPDGARKANIPVGDTITAESASYLTGIPAYSKVVHQQKEVWVFGALSKTRVVSKKKVMPAYRKNLPEVVIFKRPE</sequence>
<gene>
    <name evidence="1" type="ORF">SAMN06269250_5983</name>
</gene>
<dbReference type="Proteomes" id="UP000219452">
    <property type="component" value="Unassembled WGS sequence"/>
</dbReference>
<evidence type="ECO:0008006" key="3">
    <source>
        <dbReference type="Google" id="ProtNLM"/>
    </source>
</evidence>
<evidence type="ECO:0000313" key="2">
    <source>
        <dbReference type="Proteomes" id="UP000219452"/>
    </source>
</evidence>
<dbReference type="EMBL" id="OCNH01000007">
    <property type="protein sequence ID" value="SOD97972.1"/>
    <property type="molecule type" value="Genomic_DNA"/>
</dbReference>
<dbReference type="OrthoDB" id="9879101at2"/>
<evidence type="ECO:0000313" key="1">
    <source>
        <dbReference type="EMBL" id="SOD97972.1"/>
    </source>
</evidence>